<proteinExistence type="predicted"/>
<accession>A0AAX2GYS3</accession>
<dbReference type="EMBL" id="LT906449">
    <property type="protein sequence ID" value="SNV11679.1"/>
    <property type="molecule type" value="Genomic_DNA"/>
</dbReference>
<organism evidence="3 5">
    <name type="scientific">Capnocytophaga haemolytica</name>
    <dbReference type="NCBI Taxonomy" id="45243"/>
    <lineage>
        <taxon>Bacteria</taxon>
        <taxon>Pseudomonadati</taxon>
        <taxon>Bacteroidota</taxon>
        <taxon>Flavobacteriia</taxon>
        <taxon>Flavobacteriales</taxon>
        <taxon>Flavobacteriaceae</taxon>
        <taxon>Capnocytophaga</taxon>
    </lineage>
</organism>
<dbReference type="AlphaFoldDB" id="A0AAX2GYS3"/>
<reference evidence="2 4" key="1">
    <citation type="submission" date="2016-02" db="EMBL/GenBank/DDBJ databases">
        <authorList>
            <person name="Holder M.E."/>
            <person name="Ajami N.J."/>
            <person name="Petrosino J.F."/>
        </authorList>
    </citation>
    <scope>NUCLEOTIDE SEQUENCE [LARGE SCALE GENOMIC DNA]</scope>
    <source>
        <strain evidence="2 4">CCUG 32990</strain>
    </source>
</reference>
<reference evidence="3 5" key="2">
    <citation type="submission" date="2017-06" db="EMBL/GenBank/DDBJ databases">
        <authorList>
            <consortium name="Pathogen Informatics"/>
        </authorList>
    </citation>
    <scope>NUCLEOTIDE SEQUENCE [LARGE SCALE GENOMIC DNA]</scope>
    <source>
        <strain evidence="3 5">NCTC12947</strain>
    </source>
</reference>
<keyword evidence="1 3" id="KW-0808">Transferase</keyword>
<evidence type="ECO:0000313" key="2">
    <source>
        <dbReference type="EMBL" id="AMD84335.1"/>
    </source>
</evidence>
<dbReference type="SUPFAM" id="SSF53335">
    <property type="entry name" value="S-adenosyl-L-methionine-dependent methyltransferases"/>
    <property type="match status" value="1"/>
</dbReference>
<evidence type="ECO:0000313" key="3">
    <source>
        <dbReference type="EMBL" id="SNV11679.1"/>
    </source>
</evidence>
<gene>
    <name evidence="3" type="primary">ubiG</name>
    <name evidence="2" type="ORF">AXF12_01560</name>
    <name evidence="3" type="ORF">SAMEA44541418_01445</name>
</gene>
<dbReference type="KEGG" id="chg:AXF12_01560"/>
<dbReference type="Proteomes" id="UP000065822">
    <property type="component" value="Chromosome"/>
</dbReference>
<dbReference type="RefSeq" id="WP_066427902.1">
    <property type="nucleotide sequence ID" value="NZ_CP014227.1"/>
</dbReference>
<dbReference type="Pfam" id="PF13489">
    <property type="entry name" value="Methyltransf_23"/>
    <property type="match status" value="1"/>
</dbReference>
<dbReference type="EMBL" id="CP014227">
    <property type="protein sequence ID" value="AMD84335.1"/>
    <property type="molecule type" value="Genomic_DNA"/>
</dbReference>
<evidence type="ECO:0000256" key="1">
    <source>
        <dbReference type="ARBA" id="ARBA00022679"/>
    </source>
</evidence>
<protein>
    <submittedName>
        <fullName evidence="2 3">Methyltransferase</fullName>
        <ecNumber evidence="3">2.1.1.64</ecNumber>
    </submittedName>
</protein>
<dbReference type="EC" id="2.1.1.64" evidence="3"/>
<dbReference type="Gene3D" id="3.40.50.150">
    <property type="entry name" value="Vaccinia Virus protein VP39"/>
    <property type="match status" value="1"/>
</dbReference>
<dbReference type="GO" id="GO:0032259">
    <property type="term" value="P:methylation"/>
    <property type="evidence" value="ECO:0007669"/>
    <property type="project" value="UniProtKB-KW"/>
</dbReference>
<sequence length="276" mass="31739">MKITDYSVSHQSFTLVYNEALDLYETTPPPHNLAAYYESPDYISHTDGKRTLFERIYQLVKNYQLRQKRRLVTTTVQGNIRLLDIGAGTGDFVRICNAHPRITAEGVEPNAKARARAAEKGIALTESYEQLLPHSYDVITLWHVLEHIPNLQTELDKITALLKDGGTLIIAVPNYRSWDAQHYGAYWAAYDVPRHLHHFSKTSIERIFTPRVFTLIATKPMLFDAFYVSMLSEQYRTGKKSFLKGIINGLRSNAYGIRKKEYSSHIYVLKKDKNLK</sequence>
<dbReference type="PANTHER" id="PTHR43861">
    <property type="entry name" value="TRANS-ACONITATE 2-METHYLTRANSFERASE-RELATED"/>
    <property type="match status" value="1"/>
</dbReference>
<dbReference type="PANTHER" id="PTHR43861:SF3">
    <property type="entry name" value="PUTATIVE (AFU_ORTHOLOGUE AFUA_2G14390)-RELATED"/>
    <property type="match status" value="1"/>
</dbReference>
<keyword evidence="4" id="KW-1185">Reference proteome</keyword>
<dbReference type="CDD" id="cd02440">
    <property type="entry name" value="AdoMet_MTases"/>
    <property type="match status" value="1"/>
</dbReference>
<dbReference type="GO" id="GO:0061542">
    <property type="term" value="F:3-demethylubiquinol 3-O-methyltransferase activity"/>
    <property type="evidence" value="ECO:0007669"/>
    <property type="project" value="UniProtKB-EC"/>
</dbReference>
<dbReference type="Proteomes" id="UP000215539">
    <property type="component" value="Chromosome 1"/>
</dbReference>
<name>A0AAX2GYS3_9FLAO</name>
<keyword evidence="3" id="KW-0489">Methyltransferase</keyword>
<evidence type="ECO:0000313" key="5">
    <source>
        <dbReference type="Proteomes" id="UP000215539"/>
    </source>
</evidence>
<evidence type="ECO:0000313" key="4">
    <source>
        <dbReference type="Proteomes" id="UP000065822"/>
    </source>
</evidence>
<dbReference type="InterPro" id="IPR029063">
    <property type="entry name" value="SAM-dependent_MTases_sf"/>
</dbReference>